<evidence type="ECO:0000313" key="2">
    <source>
        <dbReference type="Proteomes" id="UP001500459"/>
    </source>
</evidence>
<evidence type="ECO:0000313" key="1">
    <source>
        <dbReference type="EMBL" id="GAA4108878.1"/>
    </source>
</evidence>
<reference evidence="2" key="1">
    <citation type="journal article" date="2019" name="Int. J. Syst. Evol. Microbiol.">
        <title>The Global Catalogue of Microorganisms (GCM) 10K type strain sequencing project: providing services to taxonomists for standard genome sequencing and annotation.</title>
        <authorList>
            <consortium name="The Broad Institute Genomics Platform"/>
            <consortium name="The Broad Institute Genome Sequencing Center for Infectious Disease"/>
            <person name="Wu L."/>
            <person name="Ma J."/>
        </authorList>
    </citation>
    <scope>NUCLEOTIDE SEQUENCE [LARGE SCALE GENOMIC DNA]</scope>
    <source>
        <strain evidence="2">JCM 17106</strain>
    </source>
</reference>
<sequence length="180" mass="19920">MRKLLSIVTLSLLLTSCMSTEEKKIKAEEEGNALVSIKSKLVKGAGDALKTDGKEALESASEGVSEAFKGITSGYDKSINQAKIVPDSTFSKTFEIGRTQKVYSDTTNSKKVSVYLVSNENFEGKIKLKAFDQSDKEIGRSTMKLKVEEDEAQFFDFEFDNRTPLLQATYFMISGKPTVQ</sequence>
<evidence type="ECO:0008006" key="3">
    <source>
        <dbReference type="Google" id="ProtNLM"/>
    </source>
</evidence>
<protein>
    <recommendedName>
        <fullName evidence="3">Lipoprotein</fullName>
    </recommendedName>
</protein>
<dbReference type="RefSeq" id="WP_344924492.1">
    <property type="nucleotide sequence ID" value="NZ_BAABCW010000001.1"/>
</dbReference>
<keyword evidence="2" id="KW-1185">Reference proteome</keyword>
<dbReference type="EMBL" id="BAABCW010000001">
    <property type="protein sequence ID" value="GAA4108878.1"/>
    <property type="molecule type" value="Genomic_DNA"/>
</dbReference>
<name>A0ABP7XA21_9FLAO</name>
<accession>A0ABP7XA21</accession>
<proteinExistence type="predicted"/>
<gene>
    <name evidence="1" type="ORF">GCM10022393_05250</name>
</gene>
<comment type="caution">
    <text evidence="1">The sequence shown here is derived from an EMBL/GenBank/DDBJ whole genome shotgun (WGS) entry which is preliminary data.</text>
</comment>
<dbReference type="PROSITE" id="PS51257">
    <property type="entry name" value="PROKAR_LIPOPROTEIN"/>
    <property type="match status" value="1"/>
</dbReference>
<dbReference type="Proteomes" id="UP001500459">
    <property type="component" value="Unassembled WGS sequence"/>
</dbReference>
<organism evidence="1 2">
    <name type="scientific">Aquimarina addita</name>
    <dbReference type="NCBI Taxonomy" id="870485"/>
    <lineage>
        <taxon>Bacteria</taxon>
        <taxon>Pseudomonadati</taxon>
        <taxon>Bacteroidota</taxon>
        <taxon>Flavobacteriia</taxon>
        <taxon>Flavobacteriales</taxon>
        <taxon>Flavobacteriaceae</taxon>
        <taxon>Aquimarina</taxon>
    </lineage>
</organism>